<dbReference type="PRINTS" id="PR00190">
    <property type="entry name" value="ACTIN"/>
</dbReference>
<evidence type="ECO:0008006" key="6">
    <source>
        <dbReference type="Google" id="ProtNLM"/>
    </source>
</evidence>
<comment type="function">
    <text evidence="1">Actins are highly conserved proteins that are involved in various types of cell motility and are ubiquitously expressed in all eukaryotic cells.</text>
</comment>
<comment type="caution">
    <text evidence="4">The sequence shown here is derived from an EMBL/GenBank/DDBJ whole genome shotgun (WGS) entry which is preliminary data.</text>
</comment>
<dbReference type="InterPro" id="IPR043129">
    <property type="entry name" value="ATPase_NBD"/>
</dbReference>
<dbReference type="Pfam" id="PF00022">
    <property type="entry name" value="Actin"/>
    <property type="match status" value="2"/>
</dbReference>
<dbReference type="SMART" id="SM00268">
    <property type="entry name" value="ACTIN"/>
    <property type="match status" value="1"/>
</dbReference>
<sequence length="365" mass="41090">MNLVAPLEASPMRIFKYEGIELESFRIILKEMVGIPLLIAGMEKEDTEKVYIGEEAHNFRQSLNLQSPTRNLSAIDWAGLEMMLNYTFMDELRLSPEDHPILLVDPQFNLRKNRQKMAEIMFNTFNIPALHMVNQARLALYATNRNTGTILYSGFWETYSVPIIMGEVMSHAILKIDVGFLDLLDYLIKILKTPLVADRKTAGKIVGKLGYVALDFEQEMQTAASSSSLDKSYELSDGKVITLGNERFRCPEALFQPSLLGKDISGIHDVIYESIKKCESNYRALFGNIVLSGISTSLPGVDQRLLKEMRALAPPNMDVQIIAVPSKERPDLAWIGGSKLASQKTFNKMVITKEEYKKFGPSVIN</sequence>
<comment type="similarity">
    <text evidence="2 3">Belongs to the actin family.</text>
</comment>
<evidence type="ECO:0000313" key="4">
    <source>
        <dbReference type="EMBL" id="KAK3107842.1"/>
    </source>
</evidence>
<dbReference type="AlphaFoldDB" id="A0AA88YWB0"/>
<dbReference type="FunFam" id="3.30.420.40:FF:000058">
    <property type="entry name" value="Putative actin-related protein 5"/>
    <property type="match status" value="1"/>
</dbReference>
<evidence type="ECO:0000256" key="3">
    <source>
        <dbReference type="RuleBase" id="RU000487"/>
    </source>
</evidence>
<gene>
    <name evidence="4" type="ORF">FSP39_023264</name>
</gene>
<name>A0AA88YWB0_PINIB</name>
<dbReference type="Proteomes" id="UP001186944">
    <property type="component" value="Unassembled WGS sequence"/>
</dbReference>
<dbReference type="InterPro" id="IPR004000">
    <property type="entry name" value="Actin"/>
</dbReference>
<proteinExistence type="inferred from homology"/>
<evidence type="ECO:0000256" key="1">
    <source>
        <dbReference type="ARBA" id="ARBA00003520"/>
    </source>
</evidence>
<dbReference type="Gene3D" id="3.90.640.10">
    <property type="entry name" value="Actin, Chain A, domain 4"/>
    <property type="match status" value="1"/>
</dbReference>
<keyword evidence="5" id="KW-1185">Reference proteome</keyword>
<protein>
    <recommendedName>
        <fullName evidence="6">Actin</fullName>
    </recommendedName>
</protein>
<dbReference type="FunFam" id="3.30.420.40:FF:000050">
    <property type="entry name" value="Actin, alpha skeletal muscle"/>
    <property type="match status" value="1"/>
</dbReference>
<dbReference type="EMBL" id="VSWD01000002">
    <property type="protein sequence ID" value="KAK3107842.1"/>
    <property type="molecule type" value="Genomic_DNA"/>
</dbReference>
<organism evidence="4 5">
    <name type="scientific">Pinctada imbricata</name>
    <name type="common">Atlantic pearl-oyster</name>
    <name type="synonym">Pinctada martensii</name>
    <dbReference type="NCBI Taxonomy" id="66713"/>
    <lineage>
        <taxon>Eukaryota</taxon>
        <taxon>Metazoa</taxon>
        <taxon>Spiralia</taxon>
        <taxon>Lophotrochozoa</taxon>
        <taxon>Mollusca</taxon>
        <taxon>Bivalvia</taxon>
        <taxon>Autobranchia</taxon>
        <taxon>Pteriomorphia</taxon>
        <taxon>Pterioida</taxon>
        <taxon>Pterioidea</taxon>
        <taxon>Pteriidae</taxon>
        <taxon>Pinctada</taxon>
    </lineage>
</organism>
<accession>A0AA88YWB0</accession>
<dbReference type="Gene3D" id="3.30.420.40">
    <property type="match status" value="2"/>
</dbReference>
<reference evidence="4" key="1">
    <citation type="submission" date="2019-08" db="EMBL/GenBank/DDBJ databases">
        <title>The improved chromosome-level genome for the pearl oyster Pinctada fucata martensii using PacBio sequencing and Hi-C.</title>
        <authorList>
            <person name="Zheng Z."/>
        </authorList>
    </citation>
    <scope>NUCLEOTIDE SEQUENCE</scope>
    <source>
        <strain evidence="4">ZZ-2019</strain>
        <tissue evidence="4">Adductor muscle</tissue>
    </source>
</reference>
<dbReference type="SUPFAM" id="SSF53067">
    <property type="entry name" value="Actin-like ATPase domain"/>
    <property type="match status" value="2"/>
</dbReference>
<evidence type="ECO:0000256" key="2">
    <source>
        <dbReference type="ARBA" id="ARBA00006752"/>
    </source>
</evidence>
<dbReference type="PANTHER" id="PTHR11937">
    <property type="entry name" value="ACTIN"/>
    <property type="match status" value="1"/>
</dbReference>
<evidence type="ECO:0000313" key="5">
    <source>
        <dbReference type="Proteomes" id="UP001186944"/>
    </source>
</evidence>